<keyword evidence="2" id="KW-1185">Reference proteome</keyword>
<name>A0ACC2VVG2_9TREE</name>
<comment type="caution">
    <text evidence="1">The sequence shown here is derived from an EMBL/GenBank/DDBJ whole genome shotgun (WGS) entry which is preliminary data.</text>
</comment>
<gene>
    <name evidence="1" type="ORF">QFC19_004351</name>
</gene>
<reference evidence="1" key="1">
    <citation type="submission" date="2023-04" db="EMBL/GenBank/DDBJ databases">
        <title>Draft Genome sequencing of Naganishia species isolated from polar environments using Oxford Nanopore Technology.</title>
        <authorList>
            <person name="Leo P."/>
            <person name="Venkateswaran K."/>
        </authorList>
    </citation>
    <scope>NUCLEOTIDE SEQUENCE</scope>
    <source>
        <strain evidence="1">MNA-CCFEE 5261</strain>
    </source>
</reference>
<organism evidence="1 2">
    <name type="scientific">Naganishia cerealis</name>
    <dbReference type="NCBI Taxonomy" id="610337"/>
    <lineage>
        <taxon>Eukaryota</taxon>
        <taxon>Fungi</taxon>
        <taxon>Dikarya</taxon>
        <taxon>Basidiomycota</taxon>
        <taxon>Agaricomycotina</taxon>
        <taxon>Tremellomycetes</taxon>
        <taxon>Filobasidiales</taxon>
        <taxon>Filobasidiaceae</taxon>
        <taxon>Naganishia</taxon>
    </lineage>
</organism>
<dbReference type="EMBL" id="JASBWR010000046">
    <property type="protein sequence ID" value="KAJ9103403.1"/>
    <property type="molecule type" value="Genomic_DNA"/>
</dbReference>
<dbReference type="Proteomes" id="UP001241377">
    <property type="component" value="Unassembled WGS sequence"/>
</dbReference>
<accession>A0ACC2VVG2</accession>
<evidence type="ECO:0000313" key="2">
    <source>
        <dbReference type="Proteomes" id="UP001241377"/>
    </source>
</evidence>
<protein>
    <submittedName>
        <fullName evidence="1">Uncharacterized protein</fullName>
    </submittedName>
</protein>
<sequence>MLLPLANKSVASFLVKENQVFELKNLGSKNPWLKNDKSVTLPRTGGAVKSLIIETDESGAVLQSPDMIMATKFDLSFIFITIMAESDTFSKRYISYQDILDTIGSQNPWINDLSDTLIINCLGKICETVVENQETFYKYSSEKTAEMLSEKVNKLEKLISNSSFVINDTIRQILHDPSSANLEIPSDIYNLAVMQHCIDLVCCYIPFKVRELVIKKMGSDFSPLDAYMKELKQKKKALDAAEQAMNEVAASTANAKKANAKLNGKANGKTKPKKKQVAKVAVGKGALDGFFKRS</sequence>
<evidence type="ECO:0000313" key="1">
    <source>
        <dbReference type="EMBL" id="KAJ9103403.1"/>
    </source>
</evidence>
<proteinExistence type="predicted"/>